<dbReference type="InterPro" id="IPR010061">
    <property type="entry name" value="MeMal-semiAld_DH"/>
</dbReference>
<dbReference type="Pfam" id="PF00171">
    <property type="entry name" value="Aldedh"/>
    <property type="match status" value="1"/>
</dbReference>
<keyword evidence="3" id="KW-0520">NAD</keyword>
<dbReference type="PROSITE" id="PS00070">
    <property type="entry name" value="ALDEHYDE_DEHYDR_CYS"/>
    <property type="match status" value="1"/>
</dbReference>
<dbReference type="RefSeq" id="WP_208740046.1">
    <property type="nucleotide sequence ID" value="NZ_CP024915.1"/>
</dbReference>
<dbReference type="GO" id="GO:0004491">
    <property type="term" value="F:methylmalonate-semialdehyde dehydrogenase (acylating, NAD) activity"/>
    <property type="evidence" value="ECO:0007669"/>
    <property type="project" value="UniProtKB-EC"/>
</dbReference>
<feature type="domain" description="Aldehyde dehydrogenase" evidence="4">
    <location>
        <begin position="20"/>
        <end position="474"/>
    </location>
</feature>
<proteinExistence type="predicted"/>
<dbReference type="NCBIfam" id="TIGR01722">
    <property type="entry name" value="MMSDH"/>
    <property type="match status" value="1"/>
</dbReference>
<dbReference type="InterPro" id="IPR015590">
    <property type="entry name" value="Aldehyde_DH_dom"/>
</dbReference>
<evidence type="ECO:0000256" key="1">
    <source>
        <dbReference type="ARBA" id="ARBA00013048"/>
    </source>
</evidence>
<keyword evidence="2" id="KW-0560">Oxidoreductase</keyword>
<accession>A0A2L0UI31</accession>
<dbReference type="InterPro" id="IPR016160">
    <property type="entry name" value="Ald_DH_CS_CYS"/>
</dbReference>
<dbReference type="AlphaFoldDB" id="A0A2L0UI31"/>
<evidence type="ECO:0000256" key="3">
    <source>
        <dbReference type="ARBA" id="ARBA00023027"/>
    </source>
</evidence>
<evidence type="ECO:0000313" key="5">
    <source>
        <dbReference type="EMBL" id="AUZ88895.1"/>
    </source>
</evidence>
<dbReference type="GO" id="GO:0006574">
    <property type="term" value="P:L-valine catabolic process"/>
    <property type="evidence" value="ECO:0007669"/>
    <property type="project" value="TreeGrafter"/>
</dbReference>
<dbReference type="Gene3D" id="3.40.605.10">
    <property type="entry name" value="Aldehyde Dehydrogenase, Chain A, domain 1"/>
    <property type="match status" value="1"/>
</dbReference>
<name>A0A2L0UI31_9MICC</name>
<dbReference type="SUPFAM" id="SSF53720">
    <property type="entry name" value="ALDH-like"/>
    <property type="match status" value="1"/>
</dbReference>
<dbReference type="PANTHER" id="PTHR43866">
    <property type="entry name" value="MALONATE-SEMIALDEHYDE DEHYDROGENASE"/>
    <property type="match status" value="1"/>
</dbReference>
<dbReference type="InterPro" id="IPR016161">
    <property type="entry name" value="Ald_DH/histidinol_DH"/>
</dbReference>
<dbReference type="FunFam" id="3.40.309.10:FF:000002">
    <property type="entry name" value="Methylmalonate-semialdehyde dehydrogenase (Acylating)"/>
    <property type="match status" value="1"/>
</dbReference>
<dbReference type="GO" id="GO:0006210">
    <property type="term" value="P:thymine catabolic process"/>
    <property type="evidence" value="ECO:0007669"/>
    <property type="project" value="TreeGrafter"/>
</dbReference>
<dbReference type="CDD" id="cd07085">
    <property type="entry name" value="ALDH_F6_MMSDH"/>
    <property type="match status" value="1"/>
</dbReference>
<sequence>MQQIPHYIDGTRVTEAERFGPVFDPATGRQEKEVPLASPSRVDEAVAAAEAALPGWRSASLAKRAAVFYRVRQLLTERTSELAAILTGEHGKVLSDAEGEIARGLENIEFATGLGHMLKGERSEQVSSGVDVHSIRQPVGVVACITPFNFPAMVPLWMIGSAIACGNTVLLKPSEKDPSSSVFIAEIFSEAGLPDGVLNVVHGDREAVESILDHPGVKAVSFVGSTPIAKTIYSRAAANGKRVQALGGAKNHMVVLPDADLDMAADAAISAAYGSAGERCMAISVIVAVGGIADDLVEAVRSRMGSLRIGPGTDPRSEMGPLISAEHRDRVASYVTGAPAEGATVVVDGTQQQFDSDGFFLGVSLVDHVKPGMKVYDDEIFGPVLSVVRVETYADAVRLVNENQYGNGVAIFTRDGGAARQFEVEAEAGMVGVNVPIPVPVGTYSFGGWKNSLFGDTHMYGPDSIRFYTRGKVVTTRWPDPSTSRIDLGFPQVD</sequence>
<evidence type="ECO:0000259" key="4">
    <source>
        <dbReference type="Pfam" id="PF00171"/>
    </source>
</evidence>
<gene>
    <name evidence="5" type="primary">mmsA</name>
    <name evidence="5" type="ORF">CVO76_15540</name>
</gene>
<reference evidence="5 6" key="1">
    <citation type="submission" date="2017-11" db="EMBL/GenBank/DDBJ databases">
        <title>Draft genome of Arthrobacter agilis strain UMCV2, a plant growth-promoting rhizobacterium and biocontrol capacity of phytopathogenic fungi.</title>
        <authorList>
            <person name="Martinez-Camara R."/>
            <person name="Santoyo G."/>
            <person name="Moreno-Hagelsieb G."/>
            <person name="Valencia-Cantero E."/>
        </authorList>
    </citation>
    <scope>NUCLEOTIDE SEQUENCE [LARGE SCALE GENOMIC DNA]</scope>
    <source>
        <strain evidence="5 6">UMCV2</strain>
    </source>
</reference>
<protein>
    <recommendedName>
        <fullName evidence="1">methylmalonate-semialdehyde dehydrogenase (CoA acylating)</fullName>
        <ecNumber evidence="1">1.2.1.27</ecNumber>
    </recommendedName>
</protein>
<dbReference type="FunFam" id="3.40.605.10:FF:000003">
    <property type="entry name" value="Methylmalonate-semialdehyde dehydrogenase [acylating]"/>
    <property type="match status" value="1"/>
</dbReference>
<dbReference type="EMBL" id="CP024915">
    <property type="protein sequence ID" value="AUZ88895.1"/>
    <property type="molecule type" value="Genomic_DNA"/>
</dbReference>
<dbReference type="Gene3D" id="3.40.309.10">
    <property type="entry name" value="Aldehyde Dehydrogenase, Chain A, domain 2"/>
    <property type="match status" value="1"/>
</dbReference>
<evidence type="ECO:0000313" key="6">
    <source>
        <dbReference type="Proteomes" id="UP000239187"/>
    </source>
</evidence>
<dbReference type="InterPro" id="IPR016163">
    <property type="entry name" value="Ald_DH_C"/>
</dbReference>
<organism evidence="5 6">
    <name type="scientific">Arthrobacter agilis</name>
    <dbReference type="NCBI Taxonomy" id="37921"/>
    <lineage>
        <taxon>Bacteria</taxon>
        <taxon>Bacillati</taxon>
        <taxon>Actinomycetota</taxon>
        <taxon>Actinomycetes</taxon>
        <taxon>Micrococcales</taxon>
        <taxon>Micrococcaceae</taxon>
        <taxon>Arthrobacter</taxon>
    </lineage>
</organism>
<dbReference type="EC" id="1.2.1.27" evidence="1"/>
<dbReference type="InterPro" id="IPR016162">
    <property type="entry name" value="Ald_DH_N"/>
</dbReference>
<evidence type="ECO:0000256" key="2">
    <source>
        <dbReference type="ARBA" id="ARBA00023002"/>
    </source>
</evidence>
<dbReference type="PANTHER" id="PTHR43866:SF4">
    <property type="entry name" value="MALONATE-SEMIALDEHYDE DEHYDROGENASE"/>
    <property type="match status" value="1"/>
</dbReference>
<dbReference type="Proteomes" id="UP000239187">
    <property type="component" value="Chromosome"/>
</dbReference>